<gene>
    <name evidence="1" type="ORF">SAMN05444354_103217</name>
</gene>
<sequence length="190" mass="21787">MSPKHQALIPQLEERFRRITQVLYDTRQPARVLDAKVLPYLAEDVVFTDPWQRGAGIEDYRLGAVGFHLMFSFDFDVFQLNVQLEEGGQKGRALVDGIMNLKQFRWLYTYPLRTILVYDFTLAPPGKDGTVQPRIHAHEEMWSFGDMIAAVPVAGWFYKNVFRKGFSHGFLAASALSRKLAEARRHPSVT</sequence>
<name>A0A1H7LF03_STIAU</name>
<keyword evidence="2" id="KW-1185">Reference proteome</keyword>
<proteinExistence type="predicted"/>
<dbReference type="RefSeq" id="WP_075005818.1">
    <property type="nucleotide sequence ID" value="NZ_FOAP01000003.1"/>
</dbReference>
<protein>
    <submittedName>
        <fullName evidence="1">Uncharacterized protein</fullName>
    </submittedName>
</protein>
<accession>A0A1H7LF03</accession>
<dbReference type="OrthoDB" id="5521331at2"/>
<dbReference type="AlphaFoldDB" id="A0A1H7LF03"/>
<dbReference type="Proteomes" id="UP000182719">
    <property type="component" value="Unassembled WGS sequence"/>
</dbReference>
<evidence type="ECO:0000313" key="1">
    <source>
        <dbReference type="EMBL" id="SEK97409.1"/>
    </source>
</evidence>
<organism evidence="1 2">
    <name type="scientific">Stigmatella aurantiaca</name>
    <dbReference type="NCBI Taxonomy" id="41"/>
    <lineage>
        <taxon>Bacteria</taxon>
        <taxon>Pseudomonadati</taxon>
        <taxon>Myxococcota</taxon>
        <taxon>Myxococcia</taxon>
        <taxon>Myxococcales</taxon>
        <taxon>Cystobacterineae</taxon>
        <taxon>Archangiaceae</taxon>
        <taxon>Stigmatella</taxon>
    </lineage>
</organism>
<reference evidence="2" key="1">
    <citation type="submission" date="2016-10" db="EMBL/GenBank/DDBJ databases">
        <authorList>
            <person name="Varghese N."/>
            <person name="Submissions S."/>
        </authorList>
    </citation>
    <scope>NUCLEOTIDE SEQUENCE [LARGE SCALE GENOMIC DNA]</scope>
    <source>
        <strain evidence="2">DSM 17044</strain>
    </source>
</reference>
<evidence type="ECO:0000313" key="2">
    <source>
        <dbReference type="Proteomes" id="UP000182719"/>
    </source>
</evidence>
<dbReference type="EMBL" id="FOAP01000003">
    <property type="protein sequence ID" value="SEK97409.1"/>
    <property type="molecule type" value="Genomic_DNA"/>
</dbReference>